<accession>A0AAD3P6M3</accession>
<keyword evidence="2" id="KW-1185">Reference proteome</keyword>
<reference evidence="1" key="1">
    <citation type="submission" date="2023-05" db="EMBL/GenBank/DDBJ databases">
        <title>Nepenthes gracilis genome sequencing.</title>
        <authorList>
            <person name="Fukushima K."/>
        </authorList>
    </citation>
    <scope>NUCLEOTIDE SEQUENCE</scope>
    <source>
        <strain evidence="1">SING2019-196</strain>
    </source>
</reference>
<comment type="caution">
    <text evidence="1">The sequence shown here is derived from an EMBL/GenBank/DDBJ whole genome shotgun (WGS) entry which is preliminary data.</text>
</comment>
<evidence type="ECO:0000313" key="2">
    <source>
        <dbReference type="Proteomes" id="UP001279734"/>
    </source>
</evidence>
<proteinExistence type="predicted"/>
<dbReference type="EMBL" id="BSYO01000001">
    <property type="protein sequence ID" value="GMG98596.1"/>
    <property type="molecule type" value="Genomic_DNA"/>
</dbReference>
<dbReference type="AlphaFoldDB" id="A0AAD3P6M3"/>
<dbReference type="Proteomes" id="UP001279734">
    <property type="component" value="Unassembled WGS sequence"/>
</dbReference>
<name>A0AAD3P6M3_NEPGR</name>
<organism evidence="1 2">
    <name type="scientific">Nepenthes gracilis</name>
    <name type="common">Slender pitcher plant</name>
    <dbReference type="NCBI Taxonomy" id="150966"/>
    <lineage>
        <taxon>Eukaryota</taxon>
        <taxon>Viridiplantae</taxon>
        <taxon>Streptophyta</taxon>
        <taxon>Embryophyta</taxon>
        <taxon>Tracheophyta</taxon>
        <taxon>Spermatophyta</taxon>
        <taxon>Magnoliopsida</taxon>
        <taxon>eudicotyledons</taxon>
        <taxon>Gunneridae</taxon>
        <taxon>Pentapetalae</taxon>
        <taxon>Caryophyllales</taxon>
        <taxon>Nepenthaceae</taxon>
        <taxon>Nepenthes</taxon>
    </lineage>
</organism>
<protein>
    <submittedName>
        <fullName evidence="1">Uncharacterized protein</fullName>
    </submittedName>
</protein>
<gene>
    <name evidence="1" type="ORF">Nepgr_000436</name>
</gene>
<evidence type="ECO:0000313" key="1">
    <source>
        <dbReference type="EMBL" id="GMG98596.1"/>
    </source>
</evidence>
<sequence length="66" mass="7455">MYLHLLLAFALTECKELSLPKCASCWPETEFRGKTEFRVSSLASNSSLRVNNSSSSKKQGILVWLF</sequence>